<dbReference type="GO" id="GO:0016874">
    <property type="term" value="F:ligase activity"/>
    <property type="evidence" value="ECO:0007669"/>
    <property type="project" value="UniProtKB-KW"/>
</dbReference>
<protein>
    <submittedName>
        <fullName evidence="2">NAD synthetase</fullName>
    </submittedName>
</protein>
<dbReference type="InterPro" id="IPR014729">
    <property type="entry name" value="Rossmann-like_a/b/a_fold"/>
</dbReference>
<dbReference type="GO" id="GO:0006163">
    <property type="term" value="P:purine nucleotide metabolic process"/>
    <property type="evidence" value="ECO:0007669"/>
    <property type="project" value="UniProtKB-ARBA"/>
</dbReference>
<accession>A0A2X1UMA7</accession>
<dbReference type="InterPro" id="IPR022310">
    <property type="entry name" value="NAD/GMP_synthase"/>
</dbReference>
<keyword evidence="1" id="KW-0436">Ligase</keyword>
<organism evidence="2 3">
    <name type="scientific">Oligella urethralis</name>
    <dbReference type="NCBI Taxonomy" id="90245"/>
    <lineage>
        <taxon>Bacteria</taxon>
        <taxon>Pseudomonadati</taxon>
        <taxon>Pseudomonadota</taxon>
        <taxon>Betaproteobacteria</taxon>
        <taxon>Burkholderiales</taxon>
        <taxon>Alcaligenaceae</taxon>
        <taxon>Oligella</taxon>
    </lineage>
</organism>
<sequence length="451" mass="52730">MLKLIYLEELRNKTHNLKCFDLQLSLDNDNITITNPYNSNKLYYLHIDSKRIAISDSYYELPDFKVSINGVLESISEHFSSKPVFFENYHTLPHGFKFIFNLGKNTSEISRVNNNLAIDIDPVICLHNTLKHINKDNIAISFSGGLDSTILLYSIKDSFPNKNIVAFNWYNKGTSNNDLLESRKICKKLGIRLLKIEIAPDLLFIDLNTSKHYIPSFPSTYISYLGFIERYVFILDKYFEGRPFTIVNGHGGDQIFYEDVPIEIFNLKNFFKYKSKLSDYVELYSLNYFSFIKSITNLKFNFKLYKDKLINDTLYQTSTAFIKLPQHINFFYPFTSEEMIAYADNVDIFDTFDSMYTRCNIRQRFSTYYNSNDFYRINKGHMTGAYQRALKTHKTKILKNLEYGKFKELNIRDMNVLLEKFSLATMGVAGIDPSLLYVINFENILKTLKGI</sequence>
<reference evidence="2 3" key="1">
    <citation type="submission" date="2018-06" db="EMBL/GenBank/DDBJ databases">
        <authorList>
            <consortium name="Pathogen Informatics"/>
            <person name="Doyle S."/>
        </authorList>
    </citation>
    <scope>NUCLEOTIDE SEQUENCE [LARGE SCALE GENOMIC DNA]</scope>
    <source>
        <strain evidence="2 3">NCTC11009</strain>
    </source>
</reference>
<dbReference type="SUPFAM" id="SSF52402">
    <property type="entry name" value="Adenine nucleotide alpha hydrolases-like"/>
    <property type="match status" value="1"/>
</dbReference>
<evidence type="ECO:0000313" key="3">
    <source>
        <dbReference type="Proteomes" id="UP000250242"/>
    </source>
</evidence>
<proteinExistence type="predicted"/>
<gene>
    <name evidence="2" type="ORF">NCTC11009_01525</name>
</gene>
<dbReference type="Pfam" id="PF02540">
    <property type="entry name" value="NAD_synthase"/>
    <property type="match status" value="1"/>
</dbReference>
<dbReference type="Proteomes" id="UP000250242">
    <property type="component" value="Unassembled WGS sequence"/>
</dbReference>
<dbReference type="Gene3D" id="3.40.50.620">
    <property type="entry name" value="HUPs"/>
    <property type="match status" value="1"/>
</dbReference>
<dbReference type="EMBL" id="UATH01000001">
    <property type="protein sequence ID" value="SPY08299.1"/>
    <property type="molecule type" value="Genomic_DNA"/>
</dbReference>
<name>A0A2X1UMA7_9BURK</name>
<evidence type="ECO:0000256" key="1">
    <source>
        <dbReference type="ARBA" id="ARBA00022598"/>
    </source>
</evidence>
<evidence type="ECO:0000313" key="2">
    <source>
        <dbReference type="EMBL" id="SPY08299.1"/>
    </source>
</evidence>
<dbReference type="AlphaFoldDB" id="A0A2X1UMA7"/>